<accession>A0A0G1VZF7</accession>
<comment type="caution">
    <text evidence="3">The sequence shown here is derived from an EMBL/GenBank/DDBJ whole genome shotgun (WGS) entry which is preliminary data.</text>
</comment>
<name>A0A0G1VZF7_9BACT</name>
<keyword evidence="2" id="KW-0812">Transmembrane</keyword>
<proteinExistence type="predicted"/>
<evidence type="ECO:0000313" key="4">
    <source>
        <dbReference type="Proteomes" id="UP000034879"/>
    </source>
</evidence>
<dbReference type="Proteomes" id="UP000034879">
    <property type="component" value="Unassembled WGS sequence"/>
</dbReference>
<reference evidence="3 4" key="1">
    <citation type="journal article" date="2015" name="Nature">
        <title>rRNA introns, odd ribosomes, and small enigmatic genomes across a large radiation of phyla.</title>
        <authorList>
            <person name="Brown C.T."/>
            <person name="Hug L.A."/>
            <person name="Thomas B.C."/>
            <person name="Sharon I."/>
            <person name="Castelle C.J."/>
            <person name="Singh A."/>
            <person name="Wilkins M.J."/>
            <person name="Williams K.H."/>
            <person name="Banfield J.F."/>
        </authorList>
    </citation>
    <scope>NUCLEOTIDE SEQUENCE [LARGE SCALE GENOMIC DNA]</scope>
</reference>
<keyword evidence="2" id="KW-0472">Membrane</keyword>
<dbReference type="AlphaFoldDB" id="A0A0G1VZF7"/>
<feature type="transmembrane region" description="Helical" evidence="2">
    <location>
        <begin position="75"/>
        <end position="95"/>
    </location>
</feature>
<gene>
    <name evidence="3" type="ORF">UY01_C0012G0011</name>
</gene>
<protein>
    <submittedName>
        <fullName evidence="3">Uncharacterized protein</fullName>
    </submittedName>
</protein>
<feature type="region of interest" description="Disordered" evidence="1">
    <location>
        <begin position="103"/>
        <end position="123"/>
    </location>
</feature>
<sequence length="123" mass="13953">MRDFFLRMLVYNISMEDLSKDQTIQEALKEFEVKNAEQEVISQPAASQKAESPKMIIWAMKHSGGLIKDERQAEYALLGFAALTVIISLFLFFGGGQETKIEAPPGQNVIYPSDEPPRLERQF</sequence>
<evidence type="ECO:0000313" key="3">
    <source>
        <dbReference type="EMBL" id="KKU75460.1"/>
    </source>
</evidence>
<dbReference type="EMBL" id="LCOJ01000012">
    <property type="protein sequence ID" value="KKU75460.1"/>
    <property type="molecule type" value="Genomic_DNA"/>
</dbReference>
<evidence type="ECO:0000256" key="2">
    <source>
        <dbReference type="SAM" id="Phobius"/>
    </source>
</evidence>
<organism evidence="3 4">
    <name type="scientific">Candidatus Nomurabacteria bacterium GW2011_GWB1_47_6</name>
    <dbReference type="NCBI Taxonomy" id="1618749"/>
    <lineage>
        <taxon>Bacteria</taxon>
        <taxon>Candidatus Nomuraibacteriota</taxon>
    </lineage>
</organism>
<evidence type="ECO:0000256" key="1">
    <source>
        <dbReference type="SAM" id="MobiDB-lite"/>
    </source>
</evidence>
<keyword evidence="2" id="KW-1133">Transmembrane helix</keyword>